<reference evidence="10" key="2">
    <citation type="submission" date="2018-05" db="EMBL/GenBank/DDBJ databases">
        <title>OmerRS3 (Oryza meridionalis Reference Sequence Version 3).</title>
        <authorList>
            <person name="Zhang J."/>
            <person name="Kudrna D."/>
            <person name="Lee S."/>
            <person name="Talag J."/>
            <person name="Welchert J."/>
            <person name="Wing R.A."/>
        </authorList>
    </citation>
    <scope>NUCLEOTIDE SEQUENCE [LARGE SCALE GENOMIC DNA]</scope>
    <source>
        <strain evidence="10">cv. OR44</strain>
    </source>
</reference>
<keyword evidence="2 6" id="KW-0698">rRNA processing</keyword>
<comment type="function">
    <text evidence="6">Required for maturation of ribosomal RNAs and formation of the large ribosomal subunit.</text>
</comment>
<keyword evidence="5 6" id="KW-0539">Nucleus</keyword>
<dbReference type="EnsemblPlants" id="OMERI07G17930.4">
    <property type="protein sequence ID" value="OMERI07G17930.4"/>
    <property type="gene ID" value="OMERI07G17930"/>
</dbReference>
<keyword evidence="1 6" id="KW-0690">Ribosome biogenesis</keyword>
<dbReference type="InterPro" id="IPR036322">
    <property type="entry name" value="WD40_repeat_dom_sf"/>
</dbReference>
<dbReference type="AlphaFoldDB" id="A0A0E0EE36"/>
<dbReference type="Proteomes" id="UP000008021">
    <property type="component" value="Chromosome 7"/>
</dbReference>
<evidence type="ECO:0000256" key="4">
    <source>
        <dbReference type="ARBA" id="ARBA00022737"/>
    </source>
</evidence>
<evidence type="ECO:0000256" key="3">
    <source>
        <dbReference type="ARBA" id="ARBA00022574"/>
    </source>
</evidence>
<evidence type="ECO:0000259" key="9">
    <source>
        <dbReference type="Pfam" id="PF08154"/>
    </source>
</evidence>
<feature type="repeat" description="WD" evidence="7">
    <location>
        <begin position="400"/>
        <end position="442"/>
    </location>
</feature>
<dbReference type="InterPro" id="IPR020472">
    <property type="entry name" value="WD40_PAC1"/>
</dbReference>
<dbReference type="SMART" id="SM00320">
    <property type="entry name" value="WD40"/>
    <property type="match status" value="6"/>
</dbReference>
<dbReference type="HAMAP" id="MF_03029">
    <property type="entry name" value="WDR12"/>
    <property type="match status" value="1"/>
</dbReference>
<dbReference type="GO" id="GO:0043021">
    <property type="term" value="F:ribonucleoprotein complex binding"/>
    <property type="evidence" value="ECO:0007669"/>
    <property type="project" value="UniProtKB-UniRule"/>
</dbReference>
<evidence type="ECO:0000256" key="6">
    <source>
        <dbReference type="HAMAP-Rule" id="MF_03029"/>
    </source>
</evidence>
<reference evidence="10" key="1">
    <citation type="submission" date="2015-04" db="UniProtKB">
        <authorList>
            <consortium name="EnsemblPlants"/>
        </authorList>
    </citation>
    <scope>IDENTIFICATION</scope>
</reference>
<dbReference type="SUPFAM" id="SSF50978">
    <property type="entry name" value="WD40 repeat-like"/>
    <property type="match status" value="1"/>
</dbReference>
<evidence type="ECO:0000256" key="8">
    <source>
        <dbReference type="SAM" id="MobiDB-lite"/>
    </source>
</evidence>
<dbReference type="InterPro" id="IPR012972">
    <property type="entry name" value="NLE"/>
</dbReference>
<dbReference type="InterPro" id="IPR019775">
    <property type="entry name" value="WD40_repeat_CS"/>
</dbReference>
<evidence type="ECO:0000256" key="5">
    <source>
        <dbReference type="ARBA" id="ARBA00023242"/>
    </source>
</evidence>
<dbReference type="PRINTS" id="PR00320">
    <property type="entry name" value="GPROTEINBRPT"/>
</dbReference>
<sequence length="490" mass="52921">MDIFSSPGRLCLERAVTATGPHILQNPNQINSPFETLPKPPFPLPAAAAAAASSSSSSPPASAASAAMDSGGASDPSRQVRVRFVTKLPAPLRAPPTSIAVPADLTRMGLSEIVNSLLLAASPDHQAQPFDFLVDGELVRLPLQEFLLAKGISVERVLELEYVKAVAPRKQEDPCPHDDWVSAVDGSNPSFILTGCYDGLARIWRDASECTHILEGHSDGITSASFINKGETEDRLHVVTASKDRSLRLFKFDTSVSIPKQIGAYKILRGHTSSVQIEGSEEDGDTVSVKKRRTNSDSSGPEESQFEGSATSTFLGHTQCVSAVTWPERQTIYSASWDHSVRLWDVQTGKETWNMVSGKALNCLDCGGESSSLIAAGGSDPVLRVWDPRKPGTLAPIFQFSSHKSWISACKWHPSSWFHLVSSSFDGKVMLWDLRTAWPLASVESHKDKVLCADWWKGDSVISGGADSKLCIASGIEIIVEAVMLEVTAR</sequence>
<dbReference type="PROSITE" id="PS00678">
    <property type="entry name" value="WD_REPEATS_1"/>
    <property type="match status" value="2"/>
</dbReference>
<dbReference type="Gramene" id="OMERI07G17930.4">
    <property type="protein sequence ID" value="OMERI07G17930.4"/>
    <property type="gene ID" value="OMERI07G17930"/>
</dbReference>
<organism evidence="10">
    <name type="scientific">Oryza meridionalis</name>
    <dbReference type="NCBI Taxonomy" id="40149"/>
    <lineage>
        <taxon>Eukaryota</taxon>
        <taxon>Viridiplantae</taxon>
        <taxon>Streptophyta</taxon>
        <taxon>Embryophyta</taxon>
        <taxon>Tracheophyta</taxon>
        <taxon>Spermatophyta</taxon>
        <taxon>Magnoliopsida</taxon>
        <taxon>Liliopsida</taxon>
        <taxon>Poales</taxon>
        <taxon>Poaceae</taxon>
        <taxon>BOP clade</taxon>
        <taxon>Oryzoideae</taxon>
        <taxon>Oryzeae</taxon>
        <taxon>Oryzinae</taxon>
        <taxon>Oryza</taxon>
    </lineage>
</organism>
<dbReference type="GO" id="GO:0000463">
    <property type="term" value="P:maturation of LSU-rRNA from tricistronic rRNA transcript (SSU-rRNA, 5.8S rRNA, LSU-rRNA)"/>
    <property type="evidence" value="ECO:0007669"/>
    <property type="project" value="UniProtKB-UniRule"/>
</dbReference>
<dbReference type="CDD" id="cd00200">
    <property type="entry name" value="WD40"/>
    <property type="match status" value="1"/>
</dbReference>
<dbReference type="PANTHER" id="PTHR19855:SF11">
    <property type="entry name" value="RIBOSOME BIOGENESIS PROTEIN WDR12"/>
    <property type="match status" value="1"/>
</dbReference>
<feature type="compositionally biased region" description="Polar residues" evidence="8">
    <location>
        <begin position="296"/>
        <end position="311"/>
    </location>
</feature>
<evidence type="ECO:0000256" key="2">
    <source>
        <dbReference type="ARBA" id="ARBA00022552"/>
    </source>
</evidence>
<feature type="domain" description="NLE" evidence="9">
    <location>
        <begin position="80"/>
        <end position="147"/>
    </location>
</feature>
<dbReference type="InterPro" id="IPR015943">
    <property type="entry name" value="WD40/YVTN_repeat-like_dom_sf"/>
</dbReference>
<dbReference type="InterPro" id="IPR001680">
    <property type="entry name" value="WD40_rpt"/>
</dbReference>
<protein>
    <recommendedName>
        <fullName evidence="6">Ribosome biogenesis protein WDR12 homolog</fullName>
    </recommendedName>
</protein>
<keyword evidence="4" id="KW-0677">Repeat</keyword>
<dbReference type="Gene3D" id="2.130.10.10">
    <property type="entry name" value="YVTN repeat-like/Quinoprotein amine dehydrogenase"/>
    <property type="match status" value="2"/>
</dbReference>
<feature type="repeat" description="WD" evidence="7">
    <location>
        <begin position="314"/>
        <end position="354"/>
    </location>
</feature>
<dbReference type="GO" id="GO:0005730">
    <property type="term" value="C:nucleolus"/>
    <property type="evidence" value="ECO:0007669"/>
    <property type="project" value="UniProtKB-SubCell"/>
</dbReference>
<evidence type="ECO:0000256" key="1">
    <source>
        <dbReference type="ARBA" id="ARBA00022517"/>
    </source>
</evidence>
<feature type="region of interest" description="Disordered" evidence="8">
    <location>
        <begin position="53"/>
        <end position="77"/>
    </location>
</feature>
<dbReference type="Pfam" id="PF00400">
    <property type="entry name" value="WD40"/>
    <property type="match status" value="4"/>
</dbReference>
<dbReference type="GO" id="GO:0000466">
    <property type="term" value="P:maturation of 5.8S rRNA from tricistronic rRNA transcript (SSU-rRNA, 5.8S rRNA, LSU-rRNA)"/>
    <property type="evidence" value="ECO:0007669"/>
    <property type="project" value="UniProtKB-UniRule"/>
</dbReference>
<dbReference type="GO" id="GO:0030687">
    <property type="term" value="C:preribosome, large subunit precursor"/>
    <property type="evidence" value="ECO:0007669"/>
    <property type="project" value="UniProtKB-UniRule"/>
</dbReference>
<evidence type="ECO:0000313" key="11">
    <source>
        <dbReference type="Proteomes" id="UP000008021"/>
    </source>
</evidence>
<dbReference type="PANTHER" id="PTHR19855">
    <property type="entry name" value="WD40 REPEAT PROTEIN 12, 37"/>
    <property type="match status" value="1"/>
</dbReference>
<dbReference type="Pfam" id="PF08154">
    <property type="entry name" value="NLE"/>
    <property type="match status" value="1"/>
</dbReference>
<keyword evidence="11" id="KW-1185">Reference proteome</keyword>
<comment type="subcellular location">
    <subcellularLocation>
        <location evidence="6">Nucleus</location>
        <location evidence="6">Nucleolus</location>
    </subcellularLocation>
    <subcellularLocation>
        <location evidence="6">Nucleus</location>
        <location evidence="6">Nucleoplasm</location>
    </subcellularLocation>
</comment>
<feature type="region of interest" description="Disordered" evidence="8">
    <location>
        <begin position="276"/>
        <end position="311"/>
    </location>
</feature>
<dbReference type="InterPro" id="IPR028599">
    <property type="entry name" value="WDR12/Ytm1"/>
</dbReference>
<comment type="similarity">
    <text evidence="6">Belongs to the WD repeat WDR12/YTM1 family.</text>
</comment>
<keyword evidence="3 7" id="KW-0853">WD repeat</keyword>
<evidence type="ECO:0000256" key="7">
    <source>
        <dbReference type="PROSITE-ProRule" id="PRU00221"/>
    </source>
</evidence>
<dbReference type="GO" id="GO:0005654">
    <property type="term" value="C:nucleoplasm"/>
    <property type="evidence" value="ECO:0007669"/>
    <property type="project" value="UniProtKB-SubCell"/>
</dbReference>
<dbReference type="PROSITE" id="PS50082">
    <property type="entry name" value="WD_REPEATS_2"/>
    <property type="match status" value="2"/>
</dbReference>
<accession>A0A0E0EE36</accession>
<proteinExistence type="inferred from homology"/>
<evidence type="ECO:0000313" key="10">
    <source>
        <dbReference type="EnsemblPlants" id="OMERI07G17930.4"/>
    </source>
</evidence>
<dbReference type="PROSITE" id="PS50294">
    <property type="entry name" value="WD_REPEATS_REGION"/>
    <property type="match status" value="2"/>
</dbReference>
<name>A0A0E0EE36_9ORYZ</name>